<dbReference type="GO" id="GO:0044550">
    <property type="term" value="P:secondary metabolite biosynthetic process"/>
    <property type="evidence" value="ECO:0007669"/>
    <property type="project" value="TreeGrafter"/>
</dbReference>
<dbReference type="AlphaFoldDB" id="A0A9P6G410"/>
<dbReference type="GO" id="GO:0016787">
    <property type="term" value="F:hydrolase activity"/>
    <property type="evidence" value="ECO:0007669"/>
    <property type="project" value="UniProtKB-KW"/>
</dbReference>
<protein>
    <recommendedName>
        <fullName evidence="6">Metallo-beta-lactamase domain-containing protein</fullName>
    </recommendedName>
</protein>
<evidence type="ECO:0000313" key="8">
    <source>
        <dbReference type="Proteomes" id="UP000780801"/>
    </source>
</evidence>
<feature type="compositionally biased region" description="Polar residues" evidence="5">
    <location>
        <begin position="8"/>
        <end position="17"/>
    </location>
</feature>
<organism evidence="7 8">
    <name type="scientific">Lunasporangiospora selenospora</name>
    <dbReference type="NCBI Taxonomy" id="979761"/>
    <lineage>
        <taxon>Eukaryota</taxon>
        <taxon>Fungi</taxon>
        <taxon>Fungi incertae sedis</taxon>
        <taxon>Mucoromycota</taxon>
        <taxon>Mortierellomycotina</taxon>
        <taxon>Mortierellomycetes</taxon>
        <taxon>Mortierellales</taxon>
        <taxon>Mortierellaceae</taxon>
        <taxon>Lunasporangiospora</taxon>
    </lineage>
</organism>
<evidence type="ECO:0000256" key="2">
    <source>
        <dbReference type="ARBA" id="ARBA00022723"/>
    </source>
</evidence>
<dbReference type="Gene3D" id="1.10.10.10">
    <property type="entry name" value="Winged helix-like DNA-binding domain superfamily/Winged helix DNA-binding domain"/>
    <property type="match status" value="1"/>
</dbReference>
<feature type="region of interest" description="Disordered" evidence="5">
    <location>
        <begin position="72"/>
        <end position="157"/>
    </location>
</feature>
<evidence type="ECO:0000256" key="5">
    <source>
        <dbReference type="SAM" id="MobiDB-lite"/>
    </source>
</evidence>
<feature type="compositionally biased region" description="Polar residues" evidence="5">
    <location>
        <begin position="31"/>
        <end position="46"/>
    </location>
</feature>
<dbReference type="CDD" id="cd07722">
    <property type="entry name" value="LACTB2-like_MBL-fold"/>
    <property type="match status" value="1"/>
</dbReference>
<comment type="similarity">
    <text evidence="1">Belongs to the metallo-beta-lactamase superfamily. Glyoxalase II family.</text>
</comment>
<keyword evidence="2" id="KW-0479">Metal-binding</keyword>
<dbReference type="PANTHER" id="PTHR23131">
    <property type="entry name" value="ENDORIBONUCLEASE LACTB2"/>
    <property type="match status" value="1"/>
</dbReference>
<dbReference type="GO" id="GO:0046872">
    <property type="term" value="F:metal ion binding"/>
    <property type="evidence" value="ECO:0007669"/>
    <property type="project" value="UniProtKB-KW"/>
</dbReference>
<keyword evidence="3" id="KW-0378">Hydrolase</keyword>
<comment type="caution">
    <text evidence="7">The sequence shown here is derived from an EMBL/GenBank/DDBJ whole genome shotgun (WGS) entry which is preliminary data.</text>
</comment>
<gene>
    <name evidence="7" type="ORF">BGW38_006271</name>
</gene>
<sequence length="500" mass="54620">MEYLRNLPSKTNAFSTASHERVRREHPQSKPYFSTTNQTPKQVFESSSDENLILAAFRQKSLASAEQVVATQLEGPKRRAGPNLSRPGTATRDRSTDMDEVPVPQQRLYKRPRIALSNAAPVSAASTSAASTAPTTSPTLSLAMTQDTTASDTVPRSTKRLPTIARLSERVVRVLGLNPGKFTLQGTNTYLIGKGPRKLLLDTGDGLPEYIPLLQKTLDQELGGATVSQVVCTHWHHDHVGGVSNLKAFLASRNIHLDQSGGQRTTAPTDPQTRQPAGSSTFGLFKFPSPENDDPEDGFMPLKDCQEFVVDDQTTLVALHTPGHTDDHCSFFLKEENALFTADCVLGQGSAVFENLSLYMRSLERQLHILKELKPSTEQTTYKLYPGHGPIIEDGPAKIREYIHHRLERERQIVSVLTDGCAAVAVAITGGGGSTAKSGMTIQEIASVIYEGYPEQLQLAAQGQVMLHLEKLKLDGKVKKANSAEDITDVTWEVTQLASL</sequence>
<dbReference type="InterPro" id="IPR001279">
    <property type="entry name" value="Metallo-B-lactamas"/>
</dbReference>
<dbReference type="EMBL" id="JAABOA010000004">
    <property type="protein sequence ID" value="KAF9586729.1"/>
    <property type="molecule type" value="Genomic_DNA"/>
</dbReference>
<feature type="compositionally biased region" description="Low complexity" evidence="5">
    <location>
        <begin position="119"/>
        <end position="143"/>
    </location>
</feature>
<evidence type="ECO:0000259" key="6">
    <source>
        <dbReference type="SMART" id="SM00849"/>
    </source>
</evidence>
<feature type="region of interest" description="Disordered" evidence="5">
    <location>
        <begin position="259"/>
        <end position="285"/>
    </location>
</feature>
<dbReference type="InterPro" id="IPR050662">
    <property type="entry name" value="Sec-metab_biosynth-thioest"/>
</dbReference>
<feature type="compositionally biased region" description="Basic and acidic residues" evidence="5">
    <location>
        <begin position="18"/>
        <end position="28"/>
    </location>
</feature>
<dbReference type="InterPro" id="IPR041516">
    <property type="entry name" value="LACTB2_WH"/>
</dbReference>
<dbReference type="InterPro" id="IPR036388">
    <property type="entry name" value="WH-like_DNA-bd_sf"/>
</dbReference>
<evidence type="ECO:0000256" key="3">
    <source>
        <dbReference type="ARBA" id="ARBA00022801"/>
    </source>
</evidence>
<accession>A0A9P6G410</accession>
<dbReference type="InterPro" id="IPR036866">
    <property type="entry name" value="RibonucZ/Hydroxyglut_hydro"/>
</dbReference>
<evidence type="ECO:0000313" key="7">
    <source>
        <dbReference type="EMBL" id="KAF9586729.1"/>
    </source>
</evidence>
<feature type="domain" description="Metallo-beta-lactamase" evidence="6">
    <location>
        <begin position="186"/>
        <end position="388"/>
    </location>
</feature>
<dbReference type="OrthoDB" id="17458at2759"/>
<dbReference type="Pfam" id="PF17778">
    <property type="entry name" value="WHD_BLACT"/>
    <property type="match status" value="1"/>
</dbReference>
<reference evidence="7" key="1">
    <citation type="journal article" date="2020" name="Fungal Divers.">
        <title>Resolving the Mortierellaceae phylogeny through synthesis of multi-gene phylogenetics and phylogenomics.</title>
        <authorList>
            <person name="Vandepol N."/>
            <person name="Liber J."/>
            <person name="Desiro A."/>
            <person name="Na H."/>
            <person name="Kennedy M."/>
            <person name="Barry K."/>
            <person name="Grigoriev I.V."/>
            <person name="Miller A.N."/>
            <person name="O'Donnell K."/>
            <person name="Stajich J.E."/>
            <person name="Bonito G."/>
        </authorList>
    </citation>
    <scope>NUCLEOTIDE SEQUENCE</scope>
    <source>
        <strain evidence="7">KOD1015</strain>
    </source>
</reference>
<dbReference type="Pfam" id="PF00753">
    <property type="entry name" value="Lactamase_B"/>
    <property type="match status" value="1"/>
</dbReference>
<dbReference type="Gene3D" id="3.60.15.10">
    <property type="entry name" value="Ribonuclease Z/Hydroxyacylglutathione hydrolase-like"/>
    <property type="match status" value="1"/>
</dbReference>
<keyword evidence="4" id="KW-0862">Zinc</keyword>
<keyword evidence="8" id="KW-1185">Reference proteome</keyword>
<dbReference type="SUPFAM" id="SSF56281">
    <property type="entry name" value="Metallo-hydrolase/oxidoreductase"/>
    <property type="match status" value="1"/>
</dbReference>
<proteinExistence type="inferred from homology"/>
<dbReference type="Proteomes" id="UP000780801">
    <property type="component" value="Unassembled WGS sequence"/>
</dbReference>
<dbReference type="SMART" id="SM00849">
    <property type="entry name" value="Lactamase_B"/>
    <property type="match status" value="1"/>
</dbReference>
<feature type="region of interest" description="Disordered" evidence="5">
    <location>
        <begin position="1"/>
        <end position="46"/>
    </location>
</feature>
<name>A0A9P6G410_9FUNG</name>
<evidence type="ECO:0000256" key="4">
    <source>
        <dbReference type="ARBA" id="ARBA00022833"/>
    </source>
</evidence>
<dbReference type="PANTHER" id="PTHR23131:SF0">
    <property type="entry name" value="ENDORIBONUCLEASE LACTB2"/>
    <property type="match status" value="1"/>
</dbReference>
<evidence type="ECO:0000256" key="1">
    <source>
        <dbReference type="ARBA" id="ARBA00006759"/>
    </source>
</evidence>
<feature type="compositionally biased region" description="Polar residues" evidence="5">
    <location>
        <begin position="260"/>
        <end position="282"/>
    </location>
</feature>
<feature type="compositionally biased region" description="Polar residues" evidence="5">
    <location>
        <begin position="144"/>
        <end position="156"/>
    </location>
</feature>
<dbReference type="InterPro" id="IPR047921">
    <property type="entry name" value="LACTB2-like_MBL-fold"/>
</dbReference>